<keyword evidence="1" id="KW-1133">Transmembrane helix</keyword>
<protein>
    <submittedName>
        <fullName evidence="2">Uncharacterized protein</fullName>
    </submittedName>
</protein>
<evidence type="ECO:0000256" key="1">
    <source>
        <dbReference type="SAM" id="Phobius"/>
    </source>
</evidence>
<proteinExistence type="predicted"/>
<accession>A0A8U0HPF9</accession>
<sequence>MSKRGILGTLQLAATLVFALPVGLLGVQFLANGEVLLGGGFVAVAVLMVVLEEYLTTPTDVPGAVAEKTVGKVAKTPDDEE</sequence>
<dbReference type="Proteomes" id="UP000830729">
    <property type="component" value="Chromosome"/>
</dbReference>
<dbReference type="EMBL" id="CP096659">
    <property type="protein sequence ID" value="UPV72767.1"/>
    <property type="molecule type" value="Genomic_DNA"/>
</dbReference>
<keyword evidence="1" id="KW-0812">Transmembrane</keyword>
<dbReference type="KEGG" id="halx:M0R89_09415"/>
<keyword evidence="1" id="KW-0472">Membrane</keyword>
<dbReference type="InterPro" id="IPR055955">
    <property type="entry name" value="DUF7533"/>
</dbReference>
<gene>
    <name evidence="2" type="ORF">M0R89_09415</name>
</gene>
<feature type="transmembrane region" description="Helical" evidence="1">
    <location>
        <begin position="29"/>
        <end position="51"/>
    </location>
</feature>
<dbReference type="RefSeq" id="WP_248648826.1">
    <property type="nucleotide sequence ID" value="NZ_CP096659.1"/>
</dbReference>
<evidence type="ECO:0000313" key="3">
    <source>
        <dbReference type="Proteomes" id="UP000830729"/>
    </source>
</evidence>
<keyword evidence="3" id="KW-1185">Reference proteome</keyword>
<dbReference type="GeneID" id="72185416"/>
<name>A0A8U0HPF9_9EURY</name>
<dbReference type="Pfam" id="PF24377">
    <property type="entry name" value="DUF7533"/>
    <property type="match status" value="1"/>
</dbReference>
<organism evidence="2 3">
    <name type="scientific">Halorussus limi</name>
    <dbReference type="NCBI Taxonomy" id="2938695"/>
    <lineage>
        <taxon>Archaea</taxon>
        <taxon>Methanobacteriati</taxon>
        <taxon>Methanobacteriota</taxon>
        <taxon>Stenosarchaea group</taxon>
        <taxon>Halobacteria</taxon>
        <taxon>Halobacteriales</taxon>
        <taxon>Haladaptataceae</taxon>
        <taxon>Halorussus</taxon>
    </lineage>
</organism>
<evidence type="ECO:0000313" key="2">
    <source>
        <dbReference type="EMBL" id="UPV72767.1"/>
    </source>
</evidence>
<reference evidence="2 3" key="1">
    <citation type="submission" date="2022-04" db="EMBL/GenBank/DDBJ databases">
        <title>Diverse halophilic archaea isolated from saline environments.</title>
        <authorList>
            <person name="Cui H.-L."/>
        </authorList>
    </citation>
    <scope>NUCLEOTIDE SEQUENCE [LARGE SCALE GENOMIC DNA]</scope>
    <source>
        <strain evidence="2 3">XZYJT49</strain>
    </source>
</reference>
<dbReference type="AlphaFoldDB" id="A0A8U0HPF9"/>